<name>A0A559JVL3_9BACL</name>
<keyword evidence="1" id="KW-0678">Repressor</keyword>
<dbReference type="Gene3D" id="1.10.260.40">
    <property type="entry name" value="lambda repressor-like DNA-binding domains"/>
    <property type="match status" value="1"/>
</dbReference>
<dbReference type="PRINTS" id="PR00036">
    <property type="entry name" value="HTHLACI"/>
</dbReference>
<reference evidence="6 7" key="1">
    <citation type="submission" date="2019-07" db="EMBL/GenBank/DDBJ databases">
        <authorList>
            <person name="Kim J."/>
        </authorList>
    </citation>
    <scope>NUCLEOTIDE SEQUENCE [LARGE SCALE GENOMIC DNA]</scope>
    <source>
        <strain evidence="6 7">JC52</strain>
    </source>
</reference>
<evidence type="ECO:0000313" key="6">
    <source>
        <dbReference type="EMBL" id="TVY03933.1"/>
    </source>
</evidence>
<dbReference type="GO" id="GO:0000976">
    <property type="term" value="F:transcription cis-regulatory region binding"/>
    <property type="evidence" value="ECO:0007669"/>
    <property type="project" value="TreeGrafter"/>
</dbReference>
<dbReference type="InterPro" id="IPR000843">
    <property type="entry name" value="HTH_LacI"/>
</dbReference>
<evidence type="ECO:0000256" key="2">
    <source>
        <dbReference type="ARBA" id="ARBA00023015"/>
    </source>
</evidence>
<evidence type="ECO:0000256" key="4">
    <source>
        <dbReference type="ARBA" id="ARBA00023163"/>
    </source>
</evidence>
<dbReference type="SMART" id="SM00354">
    <property type="entry name" value="HTH_LACI"/>
    <property type="match status" value="1"/>
</dbReference>
<dbReference type="PROSITE" id="PS50932">
    <property type="entry name" value="HTH_LACI_2"/>
    <property type="match status" value="1"/>
</dbReference>
<keyword evidence="2" id="KW-0805">Transcription regulation</keyword>
<dbReference type="SUPFAM" id="SSF47413">
    <property type="entry name" value="lambda repressor-like DNA-binding domains"/>
    <property type="match status" value="1"/>
</dbReference>
<dbReference type="InterPro" id="IPR010982">
    <property type="entry name" value="Lambda_DNA-bd_dom_sf"/>
</dbReference>
<keyword evidence="4" id="KW-0804">Transcription</keyword>
<dbReference type="CDD" id="cd01392">
    <property type="entry name" value="HTH_LacI"/>
    <property type="match status" value="1"/>
</dbReference>
<dbReference type="AlphaFoldDB" id="A0A559JVL3"/>
<evidence type="ECO:0000313" key="7">
    <source>
        <dbReference type="Proteomes" id="UP000317036"/>
    </source>
</evidence>
<dbReference type="Gene3D" id="3.40.50.2300">
    <property type="match status" value="2"/>
</dbReference>
<organism evidence="6 7">
    <name type="scientific">Paenibacillus cremeus</name>
    <dbReference type="NCBI Taxonomy" id="2163881"/>
    <lineage>
        <taxon>Bacteria</taxon>
        <taxon>Bacillati</taxon>
        <taxon>Bacillota</taxon>
        <taxon>Bacilli</taxon>
        <taxon>Bacillales</taxon>
        <taxon>Paenibacillaceae</taxon>
        <taxon>Paenibacillus</taxon>
    </lineage>
</organism>
<dbReference type="GO" id="GO:0003700">
    <property type="term" value="F:DNA-binding transcription factor activity"/>
    <property type="evidence" value="ECO:0007669"/>
    <property type="project" value="TreeGrafter"/>
</dbReference>
<evidence type="ECO:0000256" key="1">
    <source>
        <dbReference type="ARBA" id="ARBA00022491"/>
    </source>
</evidence>
<dbReference type="Pfam" id="PF13377">
    <property type="entry name" value="Peripla_BP_3"/>
    <property type="match status" value="1"/>
</dbReference>
<dbReference type="InterPro" id="IPR028082">
    <property type="entry name" value="Peripla_BP_I"/>
</dbReference>
<dbReference type="PANTHER" id="PTHR30146:SF148">
    <property type="entry name" value="HTH-TYPE TRANSCRIPTIONAL REPRESSOR PURR-RELATED"/>
    <property type="match status" value="1"/>
</dbReference>
<dbReference type="Proteomes" id="UP000317036">
    <property type="component" value="Unassembled WGS sequence"/>
</dbReference>
<accession>A0A559JVL3</accession>
<dbReference type="PANTHER" id="PTHR30146">
    <property type="entry name" value="LACI-RELATED TRANSCRIPTIONAL REPRESSOR"/>
    <property type="match status" value="1"/>
</dbReference>
<dbReference type="InterPro" id="IPR046335">
    <property type="entry name" value="LacI/GalR-like_sensor"/>
</dbReference>
<keyword evidence="3" id="KW-0238">DNA-binding</keyword>
<dbReference type="OrthoDB" id="2520732at2"/>
<dbReference type="EMBL" id="VNJI01000063">
    <property type="protein sequence ID" value="TVY03933.1"/>
    <property type="molecule type" value="Genomic_DNA"/>
</dbReference>
<dbReference type="PROSITE" id="PS00356">
    <property type="entry name" value="HTH_LACI_1"/>
    <property type="match status" value="1"/>
</dbReference>
<gene>
    <name evidence="6" type="ORF">FPZ49_31315</name>
</gene>
<evidence type="ECO:0000259" key="5">
    <source>
        <dbReference type="PROSITE" id="PS50932"/>
    </source>
</evidence>
<comment type="caution">
    <text evidence="6">The sequence shown here is derived from an EMBL/GenBank/DDBJ whole genome shotgun (WGS) entry which is preliminary data.</text>
</comment>
<evidence type="ECO:0000256" key="3">
    <source>
        <dbReference type="ARBA" id="ARBA00023125"/>
    </source>
</evidence>
<dbReference type="RefSeq" id="WP_144854240.1">
    <property type="nucleotide sequence ID" value="NZ_VNJI01000063.1"/>
</dbReference>
<protein>
    <submittedName>
        <fullName evidence="6">LacI family transcriptional regulator</fullName>
    </submittedName>
</protein>
<dbReference type="CDD" id="cd06267">
    <property type="entry name" value="PBP1_LacI_sugar_binding-like"/>
    <property type="match status" value="1"/>
</dbReference>
<proteinExistence type="predicted"/>
<feature type="domain" description="HTH lacI-type" evidence="5">
    <location>
        <begin position="7"/>
        <end position="62"/>
    </location>
</feature>
<sequence length="363" mass="40354">MSKNRQITIVDIAEAAGVSIATVSNVLNRRNVPMSEDTIRKVEEAAERLGYRRNVMAANLSRRKSYELGMLVPSFSGYYGRFAEEMQRKAHTYGYHLSVFSAAGFDPEIEQRHLDVLLQRRVDGLFCHGLAMTTEATRRIVGDGTPLVLFNGWGWPSDLAAGAVNLDFAGGCIEAVQHLYDYGCRRLYYVGKARAHATDQQRRIGFEEGVRRLAEPVTAELISGDGAVGLEQLLDQQLLQVEPGKPTGILAFDDFDAFTVMSAVMKRGLRVPEDVQLVGINNDPISQVCYPTLTTVAIPYHEQAQLAMRLMLLKLGEQNRLKQADGDSTDDHDQLLEQQEIRIPLRLIQRMSTGQRPSGAAMS</sequence>
<dbReference type="SUPFAM" id="SSF53822">
    <property type="entry name" value="Periplasmic binding protein-like I"/>
    <property type="match status" value="1"/>
</dbReference>
<dbReference type="Pfam" id="PF00356">
    <property type="entry name" value="LacI"/>
    <property type="match status" value="1"/>
</dbReference>
<keyword evidence="7" id="KW-1185">Reference proteome</keyword>